<name>A0ABX0HVW0_9BURK</name>
<evidence type="ECO:0000313" key="2">
    <source>
        <dbReference type="Proteomes" id="UP000802098"/>
    </source>
</evidence>
<proteinExistence type="predicted"/>
<reference evidence="1 2" key="1">
    <citation type="submission" date="2020-03" db="EMBL/GenBank/DDBJ databases">
        <title>Rubrivivax benzoatilyticus JA2 (sequenced after 10 years sub-culturing).</title>
        <authorList>
            <person name="Gupta D."/>
            <person name="Chintalapati S."/>
            <person name="Chintalapati V.R."/>
        </authorList>
    </citation>
    <scope>NUCLEOTIDE SEQUENCE [LARGE SCALE GENOMIC DNA]</scope>
    <source>
        <strain evidence="1 2">JA2-Mal</strain>
    </source>
</reference>
<organism evidence="1 2">
    <name type="scientific">Rubrivivax benzoatilyticus</name>
    <dbReference type="NCBI Taxonomy" id="316997"/>
    <lineage>
        <taxon>Bacteria</taxon>
        <taxon>Pseudomonadati</taxon>
        <taxon>Pseudomonadota</taxon>
        <taxon>Betaproteobacteria</taxon>
        <taxon>Burkholderiales</taxon>
        <taxon>Sphaerotilaceae</taxon>
        <taxon>Rubrivivax</taxon>
    </lineage>
</organism>
<evidence type="ECO:0000313" key="1">
    <source>
        <dbReference type="EMBL" id="NHK97485.1"/>
    </source>
</evidence>
<sequence>MHFNDRRSGSDAATAWVEAAMIVQADGHLLFETLVSELQMAARRAVATLDRRQRVMLWMSCEPDELNEHAELWDLDSAHGFDPLTRDTGAIENEVARQVIRDLGAVRIETMDERCGADDAA</sequence>
<dbReference type="RefSeq" id="WP_009858528.1">
    <property type="nucleotide sequence ID" value="NZ_JAAOCD010000001.1"/>
</dbReference>
<dbReference type="Proteomes" id="UP000802098">
    <property type="component" value="Unassembled WGS sequence"/>
</dbReference>
<comment type="caution">
    <text evidence="1">The sequence shown here is derived from an EMBL/GenBank/DDBJ whole genome shotgun (WGS) entry which is preliminary data.</text>
</comment>
<protein>
    <submittedName>
        <fullName evidence="1">Uncharacterized protein</fullName>
    </submittedName>
</protein>
<dbReference type="EMBL" id="JAAOCD010000001">
    <property type="protein sequence ID" value="NHK97485.1"/>
    <property type="molecule type" value="Genomic_DNA"/>
</dbReference>
<accession>A0ABX0HVW0</accession>
<gene>
    <name evidence="1" type="ORF">G7087_03780</name>
</gene>
<keyword evidence="2" id="KW-1185">Reference proteome</keyword>